<keyword evidence="2" id="KW-1185">Reference proteome</keyword>
<evidence type="ECO:0000313" key="1">
    <source>
        <dbReference type="EMBL" id="KAK9299742.1"/>
    </source>
</evidence>
<proteinExistence type="predicted"/>
<reference evidence="1 2" key="1">
    <citation type="submission" date="2024-05" db="EMBL/GenBank/DDBJ databases">
        <title>The nuclear and mitochondrial genome assemblies of Tetragonisca angustula (Apidae: Meliponini), a tiny yet remarkable pollinator in the Neotropics.</title>
        <authorList>
            <person name="Ferrari R."/>
            <person name="Ricardo P.C."/>
            <person name="Dias F.C."/>
            <person name="Araujo N.S."/>
            <person name="Soares D.O."/>
            <person name="Zhou Q.-S."/>
            <person name="Zhu C.-D."/>
            <person name="Coutinho L."/>
            <person name="Airas M.C."/>
            <person name="Batista T.M."/>
        </authorList>
    </citation>
    <scope>NUCLEOTIDE SEQUENCE [LARGE SCALE GENOMIC DNA]</scope>
    <source>
        <strain evidence="1">ASF017062</strain>
        <tissue evidence="1">Abdomen</tissue>
    </source>
</reference>
<dbReference type="AlphaFoldDB" id="A0AAW0ZRW6"/>
<dbReference type="EMBL" id="JAWNGG020000143">
    <property type="protein sequence ID" value="KAK9299742.1"/>
    <property type="molecule type" value="Genomic_DNA"/>
</dbReference>
<name>A0AAW0ZRW6_9HYME</name>
<dbReference type="Proteomes" id="UP001432146">
    <property type="component" value="Unassembled WGS sequence"/>
</dbReference>
<evidence type="ECO:0000313" key="2">
    <source>
        <dbReference type="Proteomes" id="UP001432146"/>
    </source>
</evidence>
<gene>
    <name evidence="1" type="ORF">QLX08_007314</name>
</gene>
<protein>
    <submittedName>
        <fullName evidence="1">Uncharacterized protein</fullName>
    </submittedName>
</protein>
<comment type="caution">
    <text evidence="1">The sequence shown here is derived from an EMBL/GenBank/DDBJ whole genome shotgun (WGS) entry which is preliminary data.</text>
</comment>
<sequence>MQSPGRIAWHYNEEVASAWEGAEEPYGRDLQKETRTKERIAALVHVNKRQAAYEKKTGITRGYYGKVKAPCFQQALLRDQVPFSNRDNAILYRTGC</sequence>
<accession>A0AAW0ZRW6</accession>
<organism evidence="1 2">
    <name type="scientific">Tetragonisca angustula</name>
    <dbReference type="NCBI Taxonomy" id="166442"/>
    <lineage>
        <taxon>Eukaryota</taxon>
        <taxon>Metazoa</taxon>
        <taxon>Ecdysozoa</taxon>
        <taxon>Arthropoda</taxon>
        <taxon>Hexapoda</taxon>
        <taxon>Insecta</taxon>
        <taxon>Pterygota</taxon>
        <taxon>Neoptera</taxon>
        <taxon>Endopterygota</taxon>
        <taxon>Hymenoptera</taxon>
        <taxon>Apocrita</taxon>
        <taxon>Aculeata</taxon>
        <taxon>Apoidea</taxon>
        <taxon>Anthophila</taxon>
        <taxon>Apidae</taxon>
        <taxon>Tetragonisca</taxon>
    </lineage>
</organism>